<dbReference type="InterPro" id="IPR042277">
    <property type="entry name" value="IST1-like"/>
</dbReference>
<dbReference type="GO" id="GO:0015031">
    <property type="term" value="P:protein transport"/>
    <property type="evidence" value="ECO:0007669"/>
    <property type="project" value="InterPro"/>
</dbReference>
<evidence type="ECO:0000256" key="1">
    <source>
        <dbReference type="ARBA" id="ARBA00005536"/>
    </source>
</evidence>
<name>A0A438JBX0_VITVI</name>
<comment type="caution">
    <text evidence="2">The sequence shown here is derived from an EMBL/GenBank/DDBJ whole genome shotgun (WGS) entry which is preliminary data.</text>
</comment>
<organism evidence="2 3">
    <name type="scientific">Vitis vinifera</name>
    <name type="common">Grape</name>
    <dbReference type="NCBI Taxonomy" id="29760"/>
    <lineage>
        <taxon>Eukaryota</taxon>
        <taxon>Viridiplantae</taxon>
        <taxon>Streptophyta</taxon>
        <taxon>Embryophyta</taxon>
        <taxon>Tracheophyta</taxon>
        <taxon>Spermatophyta</taxon>
        <taxon>Magnoliopsida</taxon>
        <taxon>eudicotyledons</taxon>
        <taxon>Gunneridae</taxon>
        <taxon>Pentapetalae</taxon>
        <taxon>rosids</taxon>
        <taxon>Vitales</taxon>
        <taxon>Vitaceae</taxon>
        <taxon>Viteae</taxon>
        <taxon>Vitis</taxon>
    </lineage>
</organism>
<gene>
    <name evidence="2" type="ORF">CK203_023533</name>
</gene>
<comment type="similarity">
    <text evidence="1">Belongs to the IST1 family.</text>
</comment>
<dbReference type="AlphaFoldDB" id="A0A438JBX0"/>
<dbReference type="Proteomes" id="UP000288805">
    <property type="component" value="Unassembled WGS sequence"/>
</dbReference>
<dbReference type="Gene3D" id="1.20.1260.60">
    <property type="entry name" value="Vacuolar protein sorting-associated protein Ist1"/>
    <property type="match status" value="1"/>
</dbReference>
<dbReference type="PANTHER" id="PTHR12161">
    <property type="entry name" value="IST1 FAMILY MEMBER"/>
    <property type="match status" value="1"/>
</dbReference>
<dbReference type="PANTHER" id="PTHR12161:SF16">
    <property type="entry name" value="REGULATOR OF VPS4 ACTIVITY IN THE MVB PATHWAY PROTEIN"/>
    <property type="match status" value="1"/>
</dbReference>
<evidence type="ECO:0000313" key="3">
    <source>
        <dbReference type="Proteomes" id="UP000288805"/>
    </source>
</evidence>
<dbReference type="InterPro" id="IPR005061">
    <property type="entry name" value="Ist1"/>
</dbReference>
<protein>
    <submittedName>
        <fullName evidence="2">Uncharacterized protein</fullName>
    </submittedName>
</protein>
<accession>A0A438JBX0</accession>
<proteinExistence type="inferred from homology"/>
<dbReference type="EMBL" id="QGNW01000051">
    <property type="protein sequence ID" value="RVX06442.1"/>
    <property type="molecule type" value="Genomic_DNA"/>
</dbReference>
<reference evidence="2 3" key="1">
    <citation type="journal article" date="2018" name="PLoS Genet.">
        <title>Population sequencing reveals clonal diversity and ancestral inbreeding in the grapevine cultivar Chardonnay.</title>
        <authorList>
            <person name="Roach M.J."/>
            <person name="Johnson D.L."/>
            <person name="Bohlmann J."/>
            <person name="van Vuuren H.J."/>
            <person name="Jones S.J."/>
            <person name="Pretorius I.S."/>
            <person name="Schmidt S.A."/>
            <person name="Borneman A.R."/>
        </authorList>
    </citation>
    <scope>NUCLEOTIDE SEQUENCE [LARGE SCALE GENOMIC DNA]</scope>
    <source>
        <strain evidence="3">cv. Chardonnay</strain>
        <tissue evidence="2">Leaf</tissue>
    </source>
</reference>
<sequence>MVNLLHMHSFCPGDIRNSLYLVETTREEADNMGKKLDYLLGRSFKISKLKTLVNLAISRLAVLKNQRQVEYVIKEQNMLDVFLMIEAYCHLLIERITLFQNKFSVIVFDLKLKSWECPDELKEAYQA</sequence>
<evidence type="ECO:0000313" key="2">
    <source>
        <dbReference type="EMBL" id="RVX06442.1"/>
    </source>
</evidence>